<dbReference type="EMBL" id="CM047582">
    <property type="protein sequence ID" value="KAI9915412.1"/>
    <property type="molecule type" value="Genomic_DNA"/>
</dbReference>
<keyword evidence="2" id="KW-1185">Reference proteome</keyword>
<evidence type="ECO:0000313" key="1">
    <source>
        <dbReference type="EMBL" id="KAI9915412.1"/>
    </source>
</evidence>
<dbReference type="Proteomes" id="UP001163321">
    <property type="component" value="Chromosome 3"/>
</dbReference>
<accession>A0ACC0W9J3</accession>
<gene>
    <name evidence="1" type="ORF">PsorP6_007383</name>
</gene>
<protein>
    <submittedName>
        <fullName evidence="1">Uncharacterized protein</fullName>
    </submittedName>
</protein>
<sequence length="276" mass="31404">MDTLLRAPTASRIKSLGVEMRSADFVRSFNFEGESIVTALRMFLASFRLPGKAQQIDRILKAFSLQVYKQCRERSIMSSVVVAYLLSFSLIMLNTDLHKPNIRSEKKMKLEDCINNNKNYGPEVSKGHDLPEDFLTELYNTIAKDDIKTFEDGVKYGEVTSDRCILLNQVESDPRHSRLIVHHHPSVPIVLQSSGTLRNSDVAQCPALPLEAMKTMKLAKNARTSLPASQKNNGRQSEHVHRCASLDHLYDCHIYELIQQNLVRAFSRVFHQFVVD</sequence>
<comment type="caution">
    <text evidence="1">The sequence shown here is derived from an EMBL/GenBank/DDBJ whole genome shotgun (WGS) entry which is preliminary data.</text>
</comment>
<evidence type="ECO:0000313" key="2">
    <source>
        <dbReference type="Proteomes" id="UP001163321"/>
    </source>
</evidence>
<reference evidence="1 2" key="1">
    <citation type="journal article" date="2022" name="bioRxiv">
        <title>The genome of the oomycete Peronosclerospora sorghi, a cosmopolitan pathogen of maize and sorghum, is inflated with dispersed pseudogenes.</title>
        <authorList>
            <person name="Fletcher K."/>
            <person name="Martin F."/>
            <person name="Isakeit T."/>
            <person name="Cavanaugh K."/>
            <person name="Magill C."/>
            <person name="Michelmore R."/>
        </authorList>
    </citation>
    <scope>NUCLEOTIDE SEQUENCE [LARGE SCALE GENOMIC DNA]</scope>
    <source>
        <strain evidence="1">P6</strain>
    </source>
</reference>
<name>A0ACC0W9J3_9STRA</name>
<organism evidence="1 2">
    <name type="scientific">Peronosclerospora sorghi</name>
    <dbReference type="NCBI Taxonomy" id="230839"/>
    <lineage>
        <taxon>Eukaryota</taxon>
        <taxon>Sar</taxon>
        <taxon>Stramenopiles</taxon>
        <taxon>Oomycota</taxon>
        <taxon>Peronosporomycetes</taxon>
        <taxon>Peronosporales</taxon>
        <taxon>Peronosporaceae</taxon>
        <taxon>Peronosclerospora</taxon>
    </lineage>
</organism>
<proteinExistence type="predicted"/>